<evidence type="ECO:0000256" key="6">
    <source>
        <dbReference type="ARBA" id="ARBA00023136"/>
    </source>
</evidence>
<organism evidence="12 13">
    <name type="scientific">Siphonobacter aquaeclarae</name>
    <dbReference type="NCBI Taxonomy" id="563176"/>
    <lineage>
        <taxon>Bacteria</taxon>
        <taxon>Pseudomonadati</taxon>
        <taxon>Bacteroidota</taxon>
        <taxon>Cytophagia</taxon>
        <taxon>Cytophagales</taxon>
        <taxon>Cytophagaceae</taxon>
        <taxon>Siphonobacter</taxon>
    </lineage>
</organism>
<evidence type="ECO:0000313" key="12">
    <source>
        <dbReference type="EMBL" id="SDL14646.1"/>
    </source>
</evidence>
<evidence type="ECO:0000256" key="7">
    <source>
        <dbReference type="ARBA" id="ARBA00023237"/>
    </source>
</evidence>
<dbReference type="InterPro" id="IPR023996">
    <property type="entry name" value="TonB-dep_OMP_SusC/RagA"/>
</dbReference>
<proteinExistence type="inferred from homology"/>
<dbReference type="GO" id="GO:0009279">
    <property type="term" value="C:cell outer membrane"/>
    <property type="evidence" value="ECO:0007669"/>
    <property type="project" value="UniProtKB-SubCell"/>
</dbReference>
<dbReference type="InterPro" id="IPR000531">
    <property type="entry name" value="Beta-barrel_TonB"/>
</dbReference>
<dbReference type="InterPro" id="IPR036942">
    <property type="entry name" value="Beta-barrel_TonB_sf"/>
</dbReference>
<feature type="domain" description="TonB-dependent receptor plug" evidence="11">
    <location>
        <begin position="133"/>
        <end position="239"/>
    </location>
</feature>
<dbReference type="SUPFAM" id="SSF49464">
    <property type="entry name" value="Carboxypeptidase regulatory domain-like"/>
    <property type="match status" value="1"/>
</dbReference>
<dbReference type="InterPro" id="IPR023997">
    <property type="entry name" value="TonB-dep_OMP_SusC/RagA_CS"/>
</dbReference>
<accession>A0A1G9HPB3</accession>
<evidence type="ECO:0000259" key="10">
    <source>
        <dbReference type="Pfam" id="PF00593"/>
    </source>
</evidence>
<dbReference type="InterPro" id="IPR037066">
    <property type="entry name" value="Plug_dom_sf"/>
</dbReference>
<dbReference type="InterPro" id="IPR008969">
    <property type="entry name" value="CarboxyPept-like_regulatory"/>
</dbReference>
<keyword evidence="3 8" id="KW-1134">Transmembrane beta strand</keyword>
<evidence type="ECO:0000256" key="9">
    <source>
        <dbReference type="RuleBase" id="RU003357"/>
    </source>
</evidence>
<dbReference type="InterPro" id="IPR012910">
    <property type="entry name" value="Plug_dom"/>
</dbReference>
<comment type="similarity">
    <text evidence="8 9">Belongs to the TonB-dependent receptor family.</text>
</comment>
<dbReference type="NCBIfam" id="TIGR04057">
    <property type="entry name" value="SusC_RagA_signa"/>
    <property type="match status" value="1"/>
</dbReference>
<evidence type="ECO:0000256" key="3">
    <source>
        <dbReference type="ARBA" id="ARBA00022452"/>
    </source>
</evidence>
<evidence type="ECO:0000256" key="2">
    <source>
        <dbReference type="ARBA" id="ARBA00022448"/>
    </source>
</evidence>
<keyword evidence="7 8" id="KW-0998">Cell outer membrane</keyword>
<dbReference type="Gene3D" id="2.40.170.20">
    <property type="entry name" value="TonB-dependent receptor, beta-barrel domain"/>
    <property type="match status" value="1"/>
</dbReference>
<name>A0A1G9HPB3_9BACT</name>
<dbReference type="PROSITE" id="PS52016">
    <property type="entry name" value="TONB_DEPENDENT_REC_3"/>
    <property type="match status" value="1"/>
</dbReference>
<evidence type="ECO:0000256" key="4">
    <source>
        <dbReference type="ARBA" id="ARBA00022692"/>
    </source>
</evidence>
<dbReference type="OrthoDB" id="9768177at2"/>
<reference evidence="12 13" key="1">
    <citation type="submission" date="2016-10" db="EMBL/GenBank/DDBJ databases">
        <authorList>
            <person name="de Groot N.N."/>
        </authorList>
    </citation>
    <scope>NUCLEOTIDE SEQUENCE [LARGE SCALE GENOMIC DNA]</scope>
    <source>
        <strain evidence="12 13">DSM 21668</strain>
    </source>
</reference>
<keyword evidence="5 9" id="KW-0798">TonB box</keyword>
<comment type="subcellular location">
    <subcellularLocation>
        <location evidence="1 8">Cell outer membrane</location>
        <topology evidence="1 8">Multi-pass membrane protein</topology>
    </subcellularLocation>
</comment>
<dbReference type="AlphaFoldDB" id="A0A1G9HPB3"/>
<dbReference type="RefSeq" id="WP_093196519.1">
    <property type="nucleotide sequence ID" value="NZ_FNGS01000001.1"/>
</dbReference>
<evidence type="ECO:0000313" key="13">
    <source>
        <dbReference type="Proteomes" id="UP000198901"/>
    </source>
</evidence>
<dbReference type="EMBL" id="FNGS01000001">
    <property type="protein sequence ID" value="SDL14646.1"/>
    <property type="molecule type" value="Genomic_DNA"/>
</dbReference>
<dbReference type="NCBIfam" id="TIGR04056">
    <property type="entry name" value="OMP_RagA_SusC"/>
    <property type="match status" value="1"/>
</dbReference>
<dbReference type="Pfam" id="PF07715">
    <property type="entry name" value="Plug"/>
    <property type="match status" value="1"/>
</dbReference>
<dbReference type="Proteomes" id="UP000198901">
    <property type="component" value="Unassembled WGS sequence"/>
</dbReference>
<protein>
    <submittedName>
        <fullName evidence="12">TonB-linked outer membrane protein, SusC/RagA family</fullName>
    </submittedName>
</protein>
<evidence type="ECO:0000259" key="11">
    <source>
        <dbReference type="Pfam" id="PF07715"/>
    </source>
</evidence>
<evidence type="ECO:0000256" key="1">
    <source>
        <dbReference type="ARBA" id="ARBA00004571"/>
    </source>
</evidence>
<dbReference type="Gene3D" id="2.170.130.10">
    <property type="entry name" value="TonB-dependent receptor, plug domain"/>
    <property type="match status" value="1"/>
</dbReference>
<evidence type="ECO:0000256" key="5">
    <source>
        <dbReference type="ARBA" id="ARBA00023077"/>
    </source>
</evidence>
<gene>
    <name evidence="12" type="ORF">SAMN04488090_0142</name>
</gene>
<dbReference type="Pfam" id="PF13715">
    <property type="entry name" value="CarbopepD_reg_2"/>
    <property type="match status" value="1"/>
</dbReference>
<dbReference type="Pfam" id="PF00593">
    <property type="entry name" value="TonB_dep_Rec_b-barrel"/>
    <property type="match status" value="1"/>
</dbReference>
<keyword evidence="6 8" id="KW-0472">Membrane</keyword>
<feature type="domain" description="TonB-dependent receptor-like beta-barrel" evidence="10">
    <location>
        <begin position="477"/>
        <end position="947"/>
    </location>
</feature>
<keyword evidence="4 8" id="KW-0812">Transmembrane</keyword>
<dbReference type="Gene3D" id="2.60.40.1120">
    <property type="entry name" value="Carboxypeptidase-like, regulatory domain"/>
    <property type="match status" value="1"/>
</dbReference>
<keyword evidence="2 8" id="KW-0813">Transport</keyword>
<sequence>MHPLLPADSLLRRYALVACLGFLPLPGVVRAAEPVVLTAPRDIVIKGIVTDGKEPLPGVNVSLKGTRIGVTTDAKGAFSLSVPSSESTLVFSYIGFVRQEIVVGTQTNLSITLQPDAKGLEEVVVVGYGTQKKANLTGAVSQVGTEVLDSRPVANVTQALQGAVPNVNVTFGDGRPGSTGTINIRGFASINSSTGSPLILIDGVPGSLNSINPRDVENITVLKDAASSAIYGARGAFGVVLITTKKAASGKMQVNYSSNFGWSTPTVRTDFITDGYTSAKLNDEAFLRAVGKTYTGYTDQDYEELKKRQTDKSLPSVVIDNRNGKDMYVYYGSTDWWSTMFRKWSPSMEHNLSFNGGNDKTNYLISGRYYQKRGVMRLNQDVYNGYNFRAKLNTKVTDWFSLNTNTQFNASDYTYPGWGVNSNFVSVTVHALPSYVPVNPDGTATYRTELNNYTIGDGIYADLLHGKSKGGEKRFELTNTVGGTLKLSKNLSVVGSYSYTLSNGTFNVNRSAWEGGNTFLRRTAAPWSIYPGVISYVGYDQLNETSNLSQYHVVNAYATYDKTFGDHGLKAMIGYNQELYQQKSLSGNRKDLLSEDLNDVNLGSGAQEINGGQAEWALLGYFARINYDYKGKYLLELNGRYDGTSRFQPSDRFGFFPSVSAGWRVSQENFFDPIRDVVNDLKFRASYGALGNQQVANYAYVSSLSRGTLSYLMNGVKTEYLSSPAPISNTLTWEKATSTDLGLDVVLLKNRLNLTFDWYRRATTQMLTKGRTLPTVFGATEPRENAADLLTKGFEISLGWRDQVRIGAKALQYNVGFNIGDYTAKITRFDNPTQLLSSYYVGQQLGEMWGYSVDGMFGTDDEAAAWQAKIPLANSAVHKQISSAPGEWGKLRAGDLRFIDVNGDNKISVGANTVGDHGDLKRIGNSLPRYSFGVNAGVSWNGFDVSAFFQGIGRQNWYPGSNADKFWGPYSRPYYSFVPKDFESQIWTETNRNAYLPVLRGYTALNGGGDLQAANDRYIQNLAYVRLKNLTVGYTLPNQVLQRLKMSRCRIYASGENLFTLTKFKTDYIDPEMAAAETNGRVYPFSKVFSMGLDISF</sequence>
<evidence type="ECO:0000256" key="8">
    <source>
        <dbReference type="PROSITE-ProRule" id="PRU01360"/>
    </source>
</evidence>
<dbReference type="InterPro" id="IPR039426">
    <property type="entry name" value="TonB-dep_rcpt-like"/>
</dbReference>
<keyword evidence="13" id="KW-1185">Reference proteome</keyword>
<dbReference type="SUPFAM" id="SSF56935">
    <property type="entry name" value="Porins"/>
    <property type="match status" value="1"/>
</dbReference>
<dbReference type="STRING" id="563176.SAMN04488090_0142"/>